<evidence type="ECO:0000313" key="5">
    <source>
        <dbReference type="Proteomes" id="UP000800038"/>
    </source>
</evidence>
<gene>
    <name evidence="4" type="ORF">EJ02DRAFT_513904</name>
</gene>
<dbReference type="SUPFAM" id="SSF57756">
    <property type="entry name" value="Retrovirus zinc finger-like domains"/>
    <property type="match status" value="1"/>
</dbReference>
<feature type="compositionally biased region" description="Basic and acidic residues" evidence="2">
    <location>
        <begin position="43"/>
        <end position="55"/>
    </location>
</feature>
<dbReference type="Gene3D" id="4.10.60.10">
    <property type="entry name" value="Zinc finger, CCHC-type"/>
    <property type="match status" value="1"/>
</dbReference>
<proteinExistence type="predicted"/>
<dbReference type="SMART" id="SM00343">
    <property type="entry name" value="ZnF_C2HC"/>
    <property type="match status" value="1"/>
</dbReference>
<evidence type="ECO:0000256" key="1">
    <source>
        <dbReference type="PROSITE-ProRule" id="PRU00047"/>
    </source>
</evidence>
<dbReference type="Proteomes" id="UP000800038">
    <property type="component" value="Unassembled WGS sequence"/>
</dbReference>
<dbReference type="GO" id="GO:0003676">
    <property type="term" value="F:nucleic acid binding"/>
    <property type="evidence" value="ECO:0007669"/>
    <property type="project" value="InterPro"/>
</dbReference>
<dbReference type="EMBL" id="ML976083">
    <property type="protein sequence ID" value="KAF1939349.1"/>
    <property type="molecule type" value="Genomic_DNA"/>
</dbReference>
<feature type="compositionally biased region" description="Polar residues" evidence="2">
    <location>
        <begin position="243"/>
        <end position="253"/>
    </location>
</feature>
<reference evidence="4" key="1">
    <citation type="journal article" date="2020" name="Stud. Mycol.">
        <title>101 Dothideomycetes genomes: a test case for predicting lifestyles and emergence of pathogens.</title>
        <authorList>
            <person name="Haridas S."/>
            <person name="Albert R."/>
            <person name="Binder M."/>
            <person name="Bloem J."/>
            <person name="Labutti K."/>
            <person name="Salamov A."/>
            <person name="Andreopoulos B."/>
            <person name="Baker S."/>
            <person name="Barry K."/>
            <person name="Bills G."/>
            <person name="Bluhm B."/>
            <person name="Cannon C."/>
            <person name="Castanera R."/>
            <person name="Culley D."/>
            <person name="Daum C."/>
            <person name="Ezra D."/>
            <person name="Gonzalez J."/>
            <person name="Henrissat B."/>
            <person name="Kuo A."/>
            <person name="Liang C."/>
            <person name="Lipzen A."/>
            <person name="Lutzoni F."/>
            <person name="Magnuson J."/>
            <person name="Mondo S."/>
            <person name="Nolan M."/>
            <person name="Ohm R."/>
            <person name="Pangilinan J."/>
            <person name="Park H.-J."/>
            <person name="Ramirez L."/>
            <person name="Alfaro M."/>
            <person name="Sun H."/>
            <person name="Tritt A."/>
            <person name="Yoshinaga Y."/>
            <person name="Zwiers L.-H."/>
            <person name="Turgeon B."/>
            <person name="Goodwin S."/>
            <person name="Spatafora J."/>
            <person name="Crous P."/>
            <person name="Grigoriev I."/>
        </authorList>
    </citation>
    <scope>NUCLEOTIDE SEQUENCE</scope>
    <source>
        <strain evidence="4">CBS 161.51</strain>
    </source>
</reference>
<keyword evidence="5" id="KW-1185">Reference proteome</keyword>
<evidence type="ECO:0000256" key="2">
    <source>
        <dbReference type="SAM" id="MobiDB-lite"/>
    </source>
</evidence>
<dbReference type="InterPro" id="IPR036875">
    <property type="entry name" value="Znf_CCHC_sf"/>
</dbReference>
<dbReference type="GO" id="GO:0008270">
    <property type="term" value="F:zinc ion binding"/>
    <property type="evidence" value="ECO:0007669"/>
    <property type="project" value="UniProtKB-KW"/>
</dbReference>
<dbReference type="Pfam" id="PF00098">
    <property type="entry name" value="zf-CCHC"/>
    <property type="match status" value="1"/>
</dbReference>
<feature type="domain" description="CCHC-type" evidence="3">
    <location>
        <begin position="317"/>
        <end position="331"/>
    </location>
</feature>
<dbReference type="PROSITE" id="PS50158">
    <property type="entry name" value="ZF_CCHC"/>
    <property type="match status" value="1"/>
</dbReference>
<evidence type="ECO:0000259" key="3">
    <source>
        <dbReference type="PROSITE" id="PS50158"/>
    </source>
</evidence>
<feature type="compositionally biased region" description="Polar residues" evidence="2">
    <location>
        <begin position="289"/>
        <end position="300"/>
    </location>
</feature>
<sequence>MPGNLTKTPGPVRSTRSLAQKLNISRDQAETSATLPPNNSDLESSHKEPTTMDNTDELRKQVERLQAKISCLTQDHSPQPTTKSDPITLQQFHTPGVRFQSETPSLSKVKLSKLWGHTSGLAKEYLEPQYLSNLDYHRFQDAKEMIDLLKSFFISGNEQAESRSAFHRLQMEKGETFTSFKAKFLSAAIKGTVAKSEWSFYLWEKITPLLRVPNLGFRRSWKDKFVPMVEHLTAFDMERRNTPVTATLDSSKTTPHRQLANKKPDPIPTRSGGQPLEQYQPHTMVLRTTPFQPSPSVNRATSRTPSTSQPPPSSGSCYNCGKTSHFSKECPMPQVREIEMEVKEEEFVDATEFAPDQYRTGNGDA</sequence>
<feature type="compositionally biased region" description="Polar residues" evidence="2">
    <location>
        <begin position="14"/>
        <end position="42"/>
    </location>
</feature>
<feature type="region of interest" description="Disordered" evidence="2">
    <location>
        <begin position="1"/>
        <end position="55"/>
    </location>
</feature>
<evidence type="ECO:0000313" key="4">
    <source>
        <dbReference type="EMBL" id="KAF1939349.1"/>
    </source>
</evidence>
<organism evidence="4 5">
    <name type="scientific">Clathrospora elynae</name>
    <dbReference type="NCBI Taxonomy" id="706981"/>
    <lineage>
        <taxon>Eukaryota</taxon>
        <taxon>Fungi</taxon>
        <taxon>Dikarya</taxon>
        <taxon>Ascomycota</taxon>
        <taxon>Pezizomycotina</taxon>
        <taxon>Dothideomycetes</taxon>
        <taxon>Pleosporomycetidae</taxon>
        <taxon>Pleosporales</taxon>
        <taxon>Diademaceae</taxon>
        <taxon>Clathrospora</taxon>
    </lineage>
</organism>
<accession>A0A6A5SIX8</accession>
<name>A0A6A5SIX8_9PLEO</name>
<keyword evidence="1" id="KW-0863">Zinc-finger</keyword>
<keyword evidence="1" id="KW-0479">Metal-binding</keyword>
<dbReference type="InterPro" id="IPR001878">
    <property type="entry name" value="Znf_CCHC"/>
</dbReference>
<dbReference type="AlphaFoldDB" id="A0A6A5SIX8"/>
<feature type="region of interest" description="Disordered" evidence="2">
    <location>
        <begin position="243"/>
        <end position="318"/>
    </location>
</feature>
<keyword evidence="1" id="KW-0862">Zinc</keyword>
<protein>
    <recommendedName>
        <fullName evidence="3">CCHC-type domain-containing protein</fullName>
    </recommendedName>
</protein>